<feature type="compositionally biased region" description="Acidic residues" evidence="1">
    <location>
        <begin position="37"/>
        <end position="47"/>
    </location>
</feature>
<feature type="compositionally biased region" description="Acidic residues" evidence="1">
    <location>
        <begin position="56"/>
        <end position="72"/>
    </location>
</feature>
<comment type="caution">
    <text evidence="2">The sequence shown here is derived from an EMBL/GenBank/DDBJ whole genome shotgun (WGS) entry which is preliminary data.</text>
</comment>
<feature type="compositionally biased region" description="Acidic residues" evidence="1">
    <location>
        <begin position="489"/>
        <end position="504"/>
    </location>
</feature>
<keyword evidence="3" id="KW-1185">Reference proteome</keyword>
<feature type="region of interest" description="Disordered" evidence="1">
    <location>
        <begin position="482"/>
        <end position="505"/>
    </location>
</feature>
<reference evidence="2" key="1">
    <citation type="submission" date="2020-05" db="EMBL/GenBank/DDBJ databases">
        <title>Mycena genomes resolve the evolution of fungal bioluminescence.</title>
        <authorList>
            <person name="Tsai I.J."/>
        </authorList>
    </citation>
    <scope>NUCLEOTIDE SEQUENCE</scope>
    <source>
        <strain evidence="2">110903Hualien_Pintung</strain>
    </source>
</reference>
<sequence>MLKKQLRERSKPPVAPTPDYGVSPEKHRGRVSGSSDSDGDGDGDGEYAPDPRQDGEADEDDEEEVMDASDDEQGGRKKAKKAPKGDLREKLHRIRDEEREDSSLLKRKASNGSVQHKKKKNRTHTGLLPGWDNGRTDTETLFLGQGNDRGRSQTPHSNPRGASSRSRSGGSALSVPMSDAASSEHAWGMGSDEDDGEERKHAEEMGDVDEGRKTTKSLAGIVKTDIPELVPTTRRSRAPGGLKKHNIQTRHLPEDIQARFYKEFGSAFLSYLATCKPWIRGDDGDIINLFNDTFDYELSPEHIGPMERVVLKLSEDRTTGMQSGIGSAAMKAVARRYAKKTDEYSDKFTEYRVFYFESVNEQQQEDGSIKYTNGKSVFRNALIYQTFGEFCKLTKSIDGKLGPVDTGSHPAGALVLSIQALHRALLQYSSGRKSDTKPPKFSKDHYDQPGTHTVQKIMAIVELLPDATWDLIIAGARAAVRNRGGKDEASEDEQEAEEYGDEDAGDVRIGLLGM</sequence>
<dbReference type="AlphaFoldDB" id="A0A8H6VU90"/>
<evidence type="ECO:0000256" key="1">
    <source>
        <dbReference type="SAM" id="MobiDB-lite"/>
    </source>
</evidence>
<proteinExistence type="predicted"/>
<name>A0A8H6VU90_MYCCL</name>
<feature type="compositionally biased region" description="Basic and acidic residues" evidence="1">
    <location>
        <begin position="83"/>
        <end position="104"/>
    </location>
</feature>
<feature type="compositionally biased region" description="Low complexity" evidence="1">
    <location>
        <begin position="160"/>
        <end position="172"/>
    </location>
</feature>
<protein>
    <submittedName>
        <fullName evidence="2">Uncharacterized protein</fullName>
    </submittedName>
</protein>
<gene>
    <name evidence="2" type="ORF">HMN09_01397100</name>
</gene>
<dbReference type="EMBL" id="JACAZE010000035">
    <property type="protein sequence ID" value="KAF7288444.1"/>
    <property type="molecule type" value="Genomic_DNA"/>
</dbReference>
<evidence type="ECO:0000313" key="3">
    <source>
        <dbReference type="Proteomes" id="UP000613580"/>
    </source>
</evidence>
<feature type="compositionally biased region" description="Basic and acidic residues" evidence="1">
    <location>
        <begin position="197"/>
        <end position="213"/>
    </location>
</feature>
<feature type="compositionally biased region" description="Basic and acidic residues" evidence="1">
    <location>
        <begin position="1"/>
        <end position="11"/>
    </location>
</feature>
<evidence type="ECO:0000313" key="2">
    <source>
        <dbReference type="EMBL" id="KAF7288444.1"/>
    </source>
</evidence>
<dbReference type="Proteomes" id="UP000613580">
    <property type="component" value="Unassembled WGS sequence"/>
</dbReference>
<feature type="compositionally biased region" description="Basic residues" evidence="1">
    <location>
        <begin position="105"/>
        <end position="123"/>
    </location>
</feature>
<feature type="region of interest" description="Disordered" evidence="1">
    <location>
        <begin position="429"/>
        <end position="448"/>
    </location>
</feature>
<accession>A0A8H6VU90</accession>
<dbReference type="OrthoDB" id="3237371at2759"/>
<feature type="region of interest" description="Disordered" evidence="1">
    <location>
        <begin position="1"/>
        <end position="220"/>
    </location>
</feature>
<feature type="compositionally biased region" description="Basic and acidic residues" evidence="1">
    <location>
        <begin position="432"/>
        <end position="447"/>
    </location>
</feature>
<organism evidence="2 3">
    <name type="scientific">Mycena chlorophos</name>
    <name type="common">Agaric fungus</name>
    <name type="synonym">Agaricus chlorophos</name>
    <dbReference type="NCBI Taxonomy" id="658473"/>
    <lineage>
        <taxon>Eukaryota</taxon>
        <taxon>Fungi</taxon>
        <taxon>Dikarya</taxon>
        <taxon>Basidiomycota</taxon>
        <taxon>Agaricomycotina</taxon>
        <taxon>Agaricomycetes</taxon>
        <taxon>Agaricomycetidae</taxon>
        <taxon>Agaricales</taxon>
        <taxon>Marasmiineae</taxon>
        <taxon>Mycenaceae</taxon>
        <taxon>Mycena</taxon>
    </lineage>
</organism>